<comment type="caution">
    <text evidence="6">The sequence shown here is derived from an EMBL/GenBank/DDBJ whole genome shotgun (WGS) entry which is preliminary data.</text>
</comment>
<dbReference type="OrthoDB" id="97893at2"/>
<accession>A0A372IV95</accession>
<evidence type="ECO:0000256" key="3">
    <source>
        <dbReference type="ARBA" id="ARBA00023237"/>
    </source>
</evidence>
<feature type="signal peptide" evidence="4">
    <location>
        <begin position="1"/>
        <end position="27"/>
    </location>
</feature>
<dbReference type="InterPro" id="IPR057601">
    <property type="entry name" value="Oar-like_b-barrel"/>
</dbReference>
<evidence type="ECO:0000256" key="1">
    <source>
        <dbReference type="ARBA" id="ARBA00004442"/>
    </source>
</evidence>
<comment type="subcellular location">
    <subcellularLocation>
        <location evidence="1">Cell outer membrane</location>
    </subcellularLocation>
</comment>
<dbReference type="Gene3D" id="2.60.40.1120">
    <property type="entry name" value="Carboxypeptidase-like, regulatory domain"/>
    <property type="match status" value="1"/>
</dbReference>
<organism evidence="6 7">
    <name type="scientific">Paracidobacterium acidisoli</name>
    <dbReference type="NCBI Taxonomy" id="2303751"/>
    <lineage>
        <taxon>Bacteria</taxon>
        <taxon>Pseudomonadati</taxon>
        <taxon>Acidobacteriota</taxon>
        <taxon>Terriglobia</taxon>
        <taxon>Terriglobales</taxon>
        <taxon>Acidobacteriaceae</taxon>
        <taxon>Paracidobacterium</taxon>
    </lineage>
</organism>
<dbReference type="InterPro" id="IPR036942">
    <property type="entry name" value="Beta-barrel_TonB_sf"/>
</dbReference>
<dbReference type="Pfam" id="PF13620">
    <property type="entry name" value="CarboxypepD_reg"/>
    <property type="match status" value="1"/>
</dbReference>
<sequence length="1330" mass="142389">MFQRFSRVLFSAAFLFSIHILFGPAGFAQQTLGGITGAVTDATGGALPDTAVTAVSDQTRLTRKATSNASGTYEFVNLPIGTYSVTFVHDGFDTQQIPSLLVQADRTATLNVTLRVGQVSTSVTVEATPLLNAVDTTNGYVLDKAQIDAVPLATGSFTGLAILSPGVNAELGGGTGVNSGLGNAPIWANGQRDTSNSVLLNGVDASNFFNGKTTSQVQSARVVLDTGSGNSSAGVEQSASSVYLSIGNAIPTPAPETVQEVRVNASMYDAQQGSASGAHIDMSTISGGNNWHGSLYGHRGTSWLNAAPFFFKNNTGIPDEDKNPQLHRYVAGGTFSGPIIRNKLFGFVAYQHMHVSDQETGDTLIAVPPGLNDTNRTADGLATLVNNNWSDTDNTNGFTVSSADWSNNPLGLALFQAKLPNGQWLIPNDNHHVPDALSPSNAFETGTSYFTVDQAIANLDWNTTATDQISLKYYYQHDPNSTPYATSNVPGFTEHLDAGSQVFSVTNIQTLSSSFSLTETLGFIREKAYSTNDQLWAPGQAGTPAADMTSSFGSYFPGITIVDILGAYGSSLGLPQQSLSIGPSTTNQSAYTGMFQNRIQPSANAIWTKGAHSLTFGGSWSYTQLNIRDLRTGKGLVATPDLSTYAMNWVTPYTTDGFVATTFLQGNANRYYRANTSGLYLQDKYQIRPNLSITAGIRYDWNGGLTEKYGNLFNFDPSQYSYDAGSDAITKPGLIIAGNNRNGTSGVSNTTLTGRQWGIAPRLGFAWQPSMLHNKLVVRGGTGMYYDRGELYTYLSPGYAAGEVAGGPFGVSQTPPFVTGQGCPYTASPYGNTSFLYNYYIPICGLTPFKPVDGSQLDYNLSNPWGMTRSAPPSNPKASDLINYLPDAAGIIAGAEPFTLGNYNRTNKLPYSINFTLDLQWQPRNDLMVELGYVGNLGRHQVIPVPFNQAHIAAPGNPTHPGGVAQQSFSYGYTVLDPNTFFPVCVNLNPSCSYGTMQENYEGGNVDLRVPYIGYSSESESYTAAGISAYHALQAHVEKRLSHGIQAGVSYTYSHATDEQSALGLFYNGSNPLNLRSGYGSADFDRTHVLNFTYGFSLPKLFSESTLQGKLINDWSLNGLAIIQSGQPYSVIDYSGAVGSIYYSTFNGITNPIVPLAPGCTAKSALTGHSGAFYRDSDPNSAALKSSCFTLPLLASGSNGVPAGDIYETGFTSGQRNIFRQAFQKRADASLVKTLRIRDRYALRYTFDVYNLTNTSSFDIPGDDVTQNAGYNNVPTLNAYQAAAPPQGACTNPGSFNASDYFYSCPTGLGIVKHTIGAPRQIQMSLHLSF</sequence>
<dbReference type="Gene3D" id="2.40.170.20">
    <property type="entry name" value="TonB-dependent receptor, beta-barrel domain"/>
    <property type="match status" value="1"/>
</dbReference>
<evidence type="ECO:0000256" key="4">
    <source>
        <dbReference type="SAM" id="SignalP"/>
    </source>
</evidence>
<keyword evidence="7" id="KW-1185">Reference proteome</keyword>
<dbReference type="Pfam" id="PF25183">
    <property type="entry name" value="OMP_b-brl_4"/>
    <property type="match status" value="1"/>
</dbReference>
<evidence type="ECO:0000259" key="5">
    <source>
        <dbReference type="Pfam" id="PF25183"/>
    </source>
</evidence>
<evidence type="ECO:0000313" key="7">
    <source>
        <dbReference type="Proteomes" id="UP000264702"/>
    </source>
</evidence>
<keyword evidence="3" id="KW-0998">Cell outer membrane</keyword>
<name>A0A372IV95_9BACT</name>
<reference evidence="6 7" key="1">
    <citation type="submission" date="2018-08" db="EMBL/GenBank/DDBJ databases">
        <title>Acidipila sp. 4G-K13, an acidobacterium isolated from forest soil.</title>
        <authorList>
            <person name="Gao Z.-H."/>
            <person name="Qiu L.-H."/>
        </authorList>
    </citation>
    <scope>NUCLEOTIDE SEQUENCE [LARGE SCALE GENOMIC DNA]</scope>
    <source>
        <strain evidence="6 7">4G-K13</strain>
    </source>
</reference>
<keyword evidence="2" id="KW-0472">Membrane</keyword>
<gene>
    <name evidence="6" type="ORF">D0Y96_02430</name>
</gene>
<proteinExistence type="predicted"/>
<keyword evidence="4" id="KW-0732">Signal</keyword>
<evidence type="ECO:0000313" key="6">
    <source>
        <dbReference type="EMBL" id="RFU18721.1"/>
    </source>
</evidence>
<dbReference type="GO" id="GO:0030246">
    <property type="term" value="F:carbohydrate binding"/>
    <property type="evidence" value="ECO:0007669"/>
    <property type="project" value="InterPro"/>
</dbReference>
<feature type="domain" description="TonB-dependent transporter Oar-like beta-barrel" evidence="5">
    <location>
        <begin position="284"/>
        <end position="1269"/>
    </location>
</feature>
<dbReference type="EMBL" id="QVQT01000001">
    <property type="protein sequence ID" value="RFU18721.1"/>
    <property type="molecule type" value="Genomic_DNA"/>
</dbReference>
<dbReference type="SUPFAM" id="SSF49452">
    <property type="entry name" value="Starch-binding domain-like"/>
    <property type="match status" value="1"/>
</dbReference>
<dbReference type="Proteomes" id="UP000264702">
    <property type="component" value="Unassembled WGS sequence"/>
</dbReference>
<feature type="chain" id="PRO_5016597047" evidence="4">
    <location>
        <begin position="28"/>
        <end position="1330"/>
    </location>
</feature>
<protein>
    <submittedName>
        <fullName evidence="6">TonB-dependent receptor</fullName>
    </submittedName>
</protein>
<dbReference type="GO" id="GO:0009279">
    <property type="term" value="C:cell outer membrane"/>
    <property type="evidence" value="ECO:0007669"/>
    <property type="project" value="UniProtKB-SubCell"/>
</dbReference>
<dbReference type="RefSeq" id="WP_117298014.1">
    <property type="nucleotide sequence ID" value="NZ_QVQT02000001.1"/>
</dbReference>
<evidence type="ECO:0000256" key="2">
    <source>
        <dbReference type="ARBA" id="ARBA00023136"/>
    </source>
</evidence>
<dbReference type="SUPFAM" id="SSF56935">
    <property type="entry name" value="Porins"/>
    <property type="match status" value="1"/>
</dbReference>
<keyword evidence="6" id="KW-0675">Receptor</keyword>
<dbReference type="InterPro" id="IPR013784">
    <property type="entry name" value="Carb-bd-like_fold"/>
</dbReference>